<proteinExistence type="predicted"/>
<feature type="chain" id="PRO_5003307284" evidence="4">
    <location>
        <begin position="38"/>
        <end position="448"/>
    </location>
</feature>
<name>F4EXC9_SELS3</name>
<dbReference type="OrthoDB" id="9763643at2"/>
<dbReference type="RefSeq" id="WP_013740487.1">
    <property type="nucleotide sequence ID" value="NC_015437.1"/>
</dbReference>
<accession>F4EXC9</accession>
<dbReference type="PANTHER" id="PTHR44858:SF1">
    <property type="entry name" value="UDP-N-ACETYLGLUCOSAMINE--PEPTIDE N-ACETYLGLUCOSAMINYLTRANSFERASE SPINDLY-RELATED"/>
    <property type="match status" value="1"/>
</dbReference>
<dbReference type="InterPro" id="IPR019734">
    <property type="entry name" value="TPR_rpt"/>
</dbReference>
<dbReference type="InterPro" id="IPR050498">
    <property type="entry name" value="Ycf3"/>
</dbReference>
<feature type="repeat" description="TPR" evidence="3">
    <location>
        <begin position="297"/>
        <end position="330"/>
    </location>
</feature>
<keyword evidence="2 3" id="KW-0802">TPR repeat</keyword>
<dbReference type="Pfam" id="PF01832">
    <property type="entry name" value="Glucosaminidase"/>
    <property type="match status" value="1"/>
</dbReference>
<dbReference type="Proteomes" id="UP000011124">
    <property type="component" value="Chromosome"/>
</dbReference>
<evidence type="ECO:0000313" key="7">
    <source>
        <dbReference type="Proteomes" id="UP000011124"/>
    </source>
</evidence>
<dbReference type="SUPFAM" id="SSF48452">
    <property type="entry name" value="TPR-like"/>
    <property type="match status" value="1"/>
</dbReference>
<feature type="repeat" description="TPR" evidence="3">
    <location>
        <begin position="365"/>
        <end position="398"/>
    </location>
</feature>
<reference evidence="6 7" key="1">
    <citation type="submission" date="2011-04" db="EMBL/GenBank/DDBJ databases">
        <title>The complete genome of Selenomonas sputigena DSM 20758.</title>
        <authorList>
            <consortium name="US DOE Joint Genome Institute (JGI-PGF)"/>
            <person name="Lucas S."/>
            <person name="Copeland A."/>
            <person name="Lapidus A."/>
            <person name="Bruce D."/>
            <person name="Goodwin L."/>
            <person name="Pitluck S."/>
            <person name="Peters L."/>
            <person name="Kyrpides N."/>
            <person name="Mavromatis K."/>
            <person name="Ivanova N."/>
            <person name="Ovchinnikova G."/>
            <person name="Teshima H."/>
            <person name="Detter J.C."/>
            <person name="Tapia R."/>
            <person name="Han C."/>
            <person name="Land M."/>
            <person name="Hauser L."/>
            <person name="Markowitz V."/>
            <person name="Cheng J.-F."/>
            <person name="Hugenholtz P."/>
            <person name="Woyke T."/>
            <person name="Wu D."/>
            <person name="Gronow S."/>
            <person name="Wellnitz S."/>
            <person name="Schneider S."/>
            <person name="Klenk H.-P."/>
            <person name="Eisen J.A."/>
        </authorList>
    </citation>
    <scope>NUCLEOTIDE SEQUENCE [LARGE SCALE GENOMIC DNA]</scope>
    <source>
        <strain evidence="7">ATCC 35185 / DSM 20758 / VPI D19B-28</strain>
    </source>
</reference>
<dbReference type="PROSITE" id="PS51318">
    <property type="entry name" value="TAT"/>
    <property type="match status" value="1"/>
</dbReference>
<dbReference type="PANTHER" id="PTHR44858">
    <property type="entry name" value="TETRATRICOPEPTIDE REPEAT PROTEIN 6"/>
    <property type="match status" value="1"/>
</dbReference>
<dbReference type="HOGENOM" id="CLU_610970_0_0_9"/>
<dbReference type="GO" id="GO:0004040">
    <property type="term" value="F:amidase activity"/>
    <property type="evidence" value="ECO:0007669"/>
    <property type="project" value="InterPro"/>
</dbReference>
<gene>
    <name evidence="6" type="ordered locus">Selsp_0086</name>
</gene>
<evidence type="ECO:0000256" key="3">
    <source>
        <dbReference type="PROSITE-ProRule" id="PRU00339"/>
    </source>
</evidence>
<evidence type="ECO:0000256" key="2">
    <source>
        <dbReference type="ARBA" id="ARBA00022803"/>
    </source>
</evidence>
<keyword evidence="7" id="KW-1185">Reference proteome</keyword>
<dbReference type="InterPro" id="IPR011990">
    <property type="entry name" value="TPR-like_helical_dom_sf"/>
</dbReference>
<protein>
    <submittedName>
        <fullName evidence="6">Tetratricopeptide TPR_2 repeat-containing protein</fullName>
    </submittedName>
</protein>
<keyword evidence="1" id="KW-0677">Repeat</keyword>
<dbReference type="InterPro" id="IPR006311">
    <property type="entry name" value="TAT_signal"/>
</dbReference>
<keyword evidence="4" id="KW-0732">Signal</keyword>
<feature type="domain" description="Mannosyl-glycoprotein endo-beta-N-acetylglucosamidase-like" evidence="5">
    <location>
        <begin position="146"/>
        <end position="221"/>
    </location>
</feature>
<evidence type="ECO:0000256" key="1">
    <source>
        <dbReference type="ARBA" id="ARBA00022737"/>
    </source>
</evidence>
<dbReference type="KEGG" id="ssg:Selsp_0086"/>
<dbReference type="AlphaFoldDB" id="F4EXC9"/>
<organism evidence="6 7">
    <name type="scientific">Selenomonas sputigena (strain ATCC 35185 / DSM 20758 / CCUG 44933 / VPI D19B-28)</name>
    <dbReference type="NCBI Taxonomy" id="546271"/>
    <lineage>
        <taxon>Bacteria</taxon>
        <taxon>Bacillati</taxon>
        <taxon>Bacillota</taxon>
        <taxon>Negativicutes</taxon>
        <taxon>Selenomonadales</taxon>
        <taxon>Selenomonadaceae</taxon>
        <taxon>Selenomonas</taxon>
    </lineage>
</organism>
<sequence>MPEGKMTGTMRRLLARAALAALLAACAGAPLPSVAQAAQGTPDSAVQGAQAATDTGAKKDAAVPVFVARPHFAADLPAEVNEKAAAEVRFFIAEPLTEPILEEEAPPESIEILGAAEATQAQMAAFIRRRNPQPKLACSVEEIVRLYYEEAGAEGVRADIALCQALKETGFFAYGGDVLPAQNNYCGLGATGNKAKGAYFATPQEGVRAHIQHLMAYATTERPHAPLVDPRYDLVRLYRTDIYGKIKHWTGLNGVWAVPGTSYGQDILLLCREATTPDASDASLAFAEKKLAEKKNAAAYVYRAIVFAKRGESERAAADLEAALRLSPKSAAALYDRALFFTAAGDEKRAKADLEALIKAQPDFVYAWYNLGVMNLKAGRNNAAMRDFERVLALVPQSANAQSNIGIALVREKKYREAWRAFAQAAEINTTNPTVLMNQIVFAACLKE</sequence>
<evidence type="ECO:0000256" key="4">
    <source>
        <dbReference type="SAM" id="SignalP"/>
    </source>
</evidence>
<evidence type="ECO:0000259" key="5">
    <source>
        <dbReference type="Pfam" id="PF01832"/>
    </source>
</evidence>
<evidence type="ECO:0000313" key="6">
    <source>
        <dbReference type="EMBL" id="AEB99065.1"/>
    </source>
</evidence>
<feature type="repeat" description="TPR" evidence="3">
    <location>
        <begin position="399"/>
        <end position="432"/>
    </location>
</feature>
<dbReference type="InterPro" id="IPR002901">
    <property type="entry name" value="MGlyc_endo_b_GlcNAc-like_dom"/>
</dbReference>
<dbReference type="Gene3D" id="1.25.40.10">
    <property type="entry name" value="Tetratricopeptide repeat domain"/>
    <property type="match status" value="1"/>
</dbReference>
<feature type="signal peptide" evidence="4">
    <location>
        <begin position="1"/>
        <end position="37"/>
    </location>
</feature>
<dbReference type="EMBL" id="CP002637">
    <property type="protein sequence ID" value="AEB99065.1"/>
    <property type="molecule type" value="Genomic_DNA"/>
</dbReference>
<dbReference type="PROSITE" id="PS50005">
    <property type="entry name" value="TPR"/>
    <property type="match status" value="3"/>
</dbReference>
<dbReference type="SMART" id="SM00028">
    <property type="entry name" value="TPR"/>
    <property type="match status" value="4"/>
</dbReference>
<dbReference type="Pfam" id="PF13432">
    <property type="entry name" value="TPR_16"/>
    <property type="match status" value="1"/>
</dbReference>